<gene>
    <name evidence="4" type="ORF">SpAn4DRAFT_2139</name>
</gene>
<comment type="similarity">
    <text evidence="1">Belongs to the trimethylamine methyltransferase family.</text>
</comment>
<accession>A0A0U1KUW3</accession>
<evidence type="ECO:0000256" key="3">
    <source>
        <dbReference type="ARBA" id="ARBA00022679"/>
    </source>
</evidence>
<name>A0A0U1KUW3_9FIRM</name>
<dbReference type="AlphaFoldDB" id="A0A0U1KUW3"/>
<proteinExistence type="inferred from homology"/>
<sequence>MNTTKSHYTRANYAVNQTTVWEMLSEDQCEELFMTALEVLERTGSEIQNEEARGIFEKAGCWVDGNRVRIPSALSEWAVRSAPSRVTVCDRNGKRALKLETTNAYYGPGQGNVYVLDPMTAERRKPVKEDVVKTAVICDGLQNIDFVMNNGLPTDVDASTAEVHAFEALVTNTTKPIIQAIPGVKQAQAILDIATAVAGSLKEFQKNPFAVFLIETEGTLVHSDETLAKVLFAARNGVPYIYATKLIAGETSPATPAGAIVVALADVLVGIVLGQLVRQGAPVIAGGFFTIKNQETGILSYGAPEISLMGTGMANVLRFLRIPSFGFAGATDAKVSDAQMGLEAAFSILHAGMSGTSLIYGCGQLEYGQTGSVELLVMGDEVMGMTRRIMKGVEVNEERMARGVIDAVQPGGHYLGEDHTLKYFRTETWWPTVMNRARIADWEANGSKSLGQRVKEKTQSIINTHQSEKLSAEVLNKIKAILDKADGR</sequence>
<evidence type="ECO:0000256" key="1">
    <source>
        <dbReference type="ARBA" id="ARBA00007137"/>
    </source>
</evidence>
<reference evidence="5" key="1">
    <citation type="submission" date="2015-03" db="EMBL/GenBank/DDBJ databases">
        <authorList>
            <person name="Nijsse Bart"/>
        </authorList>
    </citation>
    <scope>NUCLEOTIDE SEQUENCE [LARGE SCALE GENOMIC DNA]</scope>
</reference>
<dbReference type="GO" id="GO:0032259">
    <property type="term" value="P:methylation"/>
    <property type="evidence" value="ECO:0007669"/>
    <property type="project" value="UniProtKB-KW"/>
</dbReference>
<dbReference type="Pfam" id="PF06253">
    <property type="entry name" value="MTTB"/>
    <property type="match status" value="1"/>
</dbReference>
<dbReference type="Proteomes" id="UP000049855">
    <property type="component" value="Unassembled WGS sequence"/>
</dbReference>
<dbReference type="RefSeq" id="WP_021169867.1">
    <property type="nucleotide sequence ID" value="NZ_CTRP01000003.1"/>
</dbReference>
<evidence type="ECO:0000256" key="2">
    <source>
        <dbReference type="ARBA" id="ARBA00022603"/>
    </source>
</evidence>
<evidence type="ECO:0000313" key="4">
    <source>
        <dbReference type="EMBL" id="CQR71161.1"/>
    </source>
</evidence>
<evidence type="ECO:0000313" key="5">
    <source>
        <dbReference type="Proteomes" id="UP000049855"/>
    </source>
</evidence>
<keyword evidence="3 4" id="KW-0808">Transferase</keyword>
<dbReference type="InterPro" id="IPR010426">
    <property type="entry name" value="MTTB_MeTrfase"/>
</dbReference>
<dbReference type="GO" id="GO:0015948">
    <property type="term" value="P:methanogenesis"/>
    <property type="evidence" value="ECO:0007669"/>
    <property type="project" value="InterPro"/>
</dbReference>
<dbReference type="GO" id="GO:0008168">
    <property type="term" value="F:methyltransferase activity"/>
    <property type="evidence" value="ECO:0007669"/>
    <property type="project" value="UniProtKB-KW"/>
</dbReference>
<dbReference type="Gene3D" id="3.20.20.480">
    <property type="entry name" value="Trimethylamine methyltransferase-like"/>
    <property type="match status" value="1"/>
</dbReference>
<organism evidence="4 5">
    <name type="scientific">Sporomusa ovata</name>
    <dbReference type="NCBI Taxonomy" id="2378"/>
    <lineage>
        <taxon>Bacteria</taxon>
        <taxon>Bacillati</taxon>
        <taxon>Bacillota</taxon>
        <taxon>Negativicutes</taxon>
        <taxon>Selenomonadales</taxon>
        <taxon>Sporomusaceae</taxon>
        <taxon>Sporomusa</taxon>
    </lineage>
</organism>
<dbReference type="EMBL" id="CTRP01000003">
    <property type="protein sequence ID" value="CQR71161.1"/>
    <property type="molecule type" value="Genomic_DNA"/>
</dbReference>
<keyword evidence="2 4" id="KW-0489">Methyltransferase</keyword>
<protein>
    <submittedName>
        <fullName evidence="4">Trimethylamine:corrinoid methyltransferase @ pyrrolysine-containing</fullName>
    </submittedName>
</protein>
<keyword evidence="5" id="KW-1185">Reference proteome</keyword>
<dbReference type="InterPro" id="IPR038601">
    <property type="entry name" value="MttB-like_sf"/>
</dbReference>